<organism evidence="2 3">
    <name type="scientific">Methylomagnum ishizawai</name>
    <dbReference type="NCBI Taxonomy" id="1760988"/>
    <lineage>
        <taxon>Bacteria</taxon>
        <taxon>Pseudomonadati</taxon>
        <taxon>Pseudomonadota</taxon>
        <taxon>Gammaproteobacteria</taxon>
        <taxon>Methylococcales</taxon>
        <taxon>Methylococcaceae</taxon>
        <taxon>Methylomagnum</taxon>
    </lineage>
</organism>
<gene>
    <name evidence="2" type="ORF">SAMN02949497_0695</name>
</gene>
<dbReference type="EMBL" id="FXAM01000001">
    <property type="protein sequence ID" value="SMF93414.1"/>
    <property type="molecule type" value="Genomic_DNA"/>
</dbReference>
<dbReference type="AlphaFoldDB" id="A0A1Y6CZ08"/>
<dbReference type="RefSeq" id="WP_085209974.1">
    <property type="nucleotide sequence ID" value="NZ_FXAM01000001.1"/>
</dbReference>
<dbReference type="STRING" id="1760988.SAMN02949497_0695"/>
<keyword evidence="1" id="KW-1133">Transmembrane helix</keyword>
<reference evidence="2 3" key="1">
    <citation type="submission" date="2016-12" db="EMBL/GenBank/DDBJ databases">
        <authorList>
            <person name="Song W.-J."/>
            <person name="Kurnit D.M."/>
        </authorList>
    </citation>
    <scope>NUCLEOTIDE SEQUENCE [LARGE SCALE GENOMIC DNA]</scope>
    <source>
        <strain evidence="2 3">175</strain>
    </source>
</reference>
<dbReference type="Proteomes" id="UP000192923">
    <property type="component" value="Unassembled WGS sequence"/>
</dbReference>
<keyword evidence="1" id="KW-0472">Membrane</keyword>
<name>A0A1Y6CZ08_9GAMM</name>
<keyword evidence="1" id="KW-0812">Transmembrane</keyword>
<keyword evidence="3" id="KW-1185">Reference proteome</keyword>
<evidence type="ECO:0000313" key="2">
    <source>
        <dbReference type="EMBL" id="SMF93414.1"/>
    </source>
</evidence>
<feature type="transmembrane region" description="Helical" evidence="1">
    <location>
        <begin position="37"/>
        <end position="56"/>
    </location>
</feature>
<protein>
    <submittedName>
        <fullName evidence="2">Uncharacterized protein</fullName>
    </submittedName>
</protein>
<accession>A0A1Y6CZ08</accession>
<evidence type="ECO:0000313" key="3">
    <source>
        <dbReference type="Proteomes" id="UP000192923"/>
    </source>
</evidence>
<evidence type="ECO:0000256" key="1">
    <source>
        <dbReference type="SAM" id="Phobius"/>
    </source>
</evidence>
<dbReference type="OrthoDB" id="5574036at2"/>
<proteinExistence type="predicted"/>
<sequence>MDTSEMVKRLRIGSALGVGFVLGRFLATEMGHHASEFFIGGFGLGVVLTQGLYWAVDRLAGKNGPG</sequence>